<dbReference type="KEGG" id="sbae:DSM104329_03491"/>
<dbReference type="PANTHER" id="PTHR48050">
    <property type="entry name" value="STEROL 3-BETA-GLUCOSYLTRANSFERASE"/>
    <property type="match status" value="1"/>
</dbReference>
<dbReference type="CDD" id="cd03784">
    <property type="entry name" value="GT1_Gtf-like"/>
    <property type="match status" value="1"/>
</dbReference>
<dbReference type="GO" id="GO:0016758">
    <property type="term" value="F:hexosyltransferase activity"/>
    <property type="evidence" value="ECO:0007669"/>
    <property type="project" value="UniProtKB-ARBA"/>
</dbReference>
<dbReference type="Proteomes" id="UP001162834">
    <property type="component" value="Chromosome"/>
</dbReference>
<dbReference type="InterPro" id="IPR050426">
    <property type="entry name" value="Glycosyltransferase_28"/>
</dbReference>
<dbReference type="InterPro" id="IPR002213">
    <property type="entry name" value="UDP_glucos_trans"/>
</dbReference>
<protein>
    <submittedName>
        <fullName evidence="2">4'-demethylrebeccamycin synthase</fullName>
        <ecNumber evidence="2">4.3.3.5</ecNumber>
    </submittedName>
</protein>
<evidence type="ECO:0000313" key="3">
    <source>
        <dbReference type="Proteomes" id="UP001162834"/>
    </source>
</evidence>
<gene>
    <name evidence="2" type="primary">rebG_2</name>
    <name evidence="2" type="ORF">DSM104329_03491</name>
</gene>
<dbReference type="SUPFAM" id="SSF53756">
    <property type="entry name" value="UDP-Glycosyltransferase/glycogen phosphorylase"/>
    <property type="match status" value="1"/>
</dbReference>
<name>A0A9E7C247_9ACTN</name>
<dbReference type="GO" id="GO:0008194">
    <property type="term" value="F:UDP-glycosyltransferase activity"/>
    <property type="evidence" value="ECO:0007669"/>
    <property type="project" value="InterPro"/>
</dbReference>
<keyword evidence="2" id="KW-0456">Lyase</keyword>
<reference evidence="2" key="1">
    <citation type="journal article" date="2022" name="Int. J. Syst. Evol. Microbiol.">
        <title>Pseudomonas aegrilactucae sp. nov. and Pseudomonas morbosilactucae sp. nov., pathogens causing bacterial rot of lettuce in Japan.</title>
        <authorList>
            <person name="Sawada H."/>
            <person name="Fujikawa T."/>
            <person name="Satou M."/>
        </authorList>
    </citation>
    <scope>NUCLEOTIDE SEQUENCE</scope>
    <source>
        <strain evidence="2">0166_1</strain>
    </source>
</reference>
<dbReference type="Pfam" id="PF06722">
    <property type="entry name" value="EryCIII-like_C"/>
    <property type="match status" value="1"/>
</dbReference>
<evidence type="ECO:0000313" key="2">
    <source>
        <dbReference type="EMBL" id="UGS37078.1"/>
    </source>
</evidence>
<organism evidence="2 3">
    <name type="scientific">Capillimicrobium parvum</name>
    <dbReference type="NCBI Taxonomy" id="2884022"/>
    <lineage>
        <taxon>Bacteria</taxon>
        <taxon>Bacillati</taxon>
        <taxon>Actinomycetota</taxon>
        <taxon>Thermoleophilia</taxon>
        <taxon>Solirubrobacterales</taxon>
        <taxon>Capillimicrobiaceae</taxon>
        <taxon>Capillimicrobium</taxon>
    </lineage>
</organism>
<dbReference type="InterPro" id="IPR010610">
    <property type="entry name" value="EryCIII-like_C"/>
</dbReference>
<proteinExistence type="predicted"/>
<dbReference type="Gene3D" id="3.40.50.2000">
    <property type="entry name" value="Glycogen Phosphorylase B"/>
    <property type="match status" value="2"/>
</dbReference>
<feature type="domain" description="Erythromycin biosynthesis protein CIII-like C-terminal" evidence="1">
    <location>
        <begin position="260"/>
        <end position="373"/>
    </location>
</feature>
<evidence type="ECO:0000259" key="1">
    <source>
        <dbReference type="Pfam" id="PF06722"/>
    </source>
</evidence>
<dbReference type="EMBL" id="CP087164">
    <property type="protein sequence ID" value="UGS37078.1"/>
    <property type="molecule type" value="Genomic_DNA"/>
</dbReference>
<keyword evidence="3" id="KW-1185">Reference proteome</keyword>
<dbReference type="RefSeq" id="WP_259311141.1">
    <property type="nucleotide sequence ID" value="NZ_CP087164.1"/>
</dbReference>
<dbReference type="GO" id="GO:0017000">
    <property type="term" value="P:antibiotic biosynthetic process"/>
    <property type="evidence" value="ECO:0007669"/>
    <property type="project" value="UniProtKB-ARBA"/>
</dbReference>
<dbReference type="AlphaFoldDB" id="A0A9E7C247"/>
<dbReference type="PANTHER" id="PTHR48050:SF13">
    <property type="entry name" value="STEROL 3-BETA-GLUCOSYLTRANSFERASE UGT80A2"/>
    <property type="match status" value="1"/>
</dbReference>
<accession>A0A9E7C247</accession>
<dbReference type="EC" id="4.3.3.5" evidence="2"/>
<sequence>MARLFLGAFGDPGHAFPMIALGRELAARGHDVTLQTWVKWQAHVEREGMRFAPAPEYHVFPTLERPLKPYEAVVRATHDSMPQLEAARPDAVVADILTLAPALAGERLGLAVATLIPHVDPRGADGFPPYSMGARLPRTAAGRALWRELDRVVRRGVELGRRELNETRRRLGLPALDRVHGGISDRLALVATFPQLEYPRAWPASTHVVGPLQWEQPFGDVELPPGDGPLVLVAPSTVQDPSHRLLRATVEGLADEPVRVLATTNRRPLEQPLELPDNARLVEWVSYARTMPACDVVVCHGGHGTVVRALSSGCAVVCCPAGGDMNENAARVDWAGAGVRLPRRFAAAQPVRLAVRRAMREPTLRARARQLQTWAAEHDGAARAASLVEAFAPAPRATS</sequence>
<dbReference type="GO" id="GO:0016829">
    <property type="term" value="F:lyase activity"/>
    <property type="evidence" value="ECO:0007669"/>
    <property type="project" value="UniProtKB-KW"/>
</dbReference>